<dbReference type="Proteomes" id="UP000821865">
    <property type="component" value="Chromosome 7"/>
</dbReference>
<sequence>MFPVRPDSEMSSDPIEAMFGFLRRSARCNDMLDFSLARITQDRIRYDYLVAHLDARYAKKVRDIPANPPTANVYEPLKTELIPHLSLSEDQKVQQLQSAELAERKPSQLLRHMRALVGNMEVQDSLLLALWLQRLPPHVRAIPPAKPTPPLDQLAGIADRVIEVSLPQLSPTVQAVPAPLNTTELARRIHDINRKLSSIQRRLH</sequence>
<proteinExistence type="predicted"/>
<comment type="caution">
    <text evidence="1">The sequence shown here is derived from an EMBL/GenBank/DDBJ whole genome shotgun (WGS) entry which is preliminary data.</text>
</comment>
<accession>A0ACB8CF83</accession>
<organism evidence="1 2">
    <name type="scientific">Dermacentor silvarum</name>
    <name type="common">Tick</name>
    <dbReference type="NCBI Taxonomy" id="543639"/>
    <lineage>
        <taxon>Eukaryota</taxon>
        <taxon>Metazoa</taxon>
        <taxon>Ecdysozoa</taxon>
        <taxon>Arthropoda</taxon>
        <taxon>Chelicerata</taxon>
        <taxon>Arachnida</taxon>
        <taxon>Acari</taxon>
        <taxon>Parasitiformes</taxon>
        <taxon>Ixodida</taxon>
        <taxon>Ixodoidea</taxon>
        <taxon>Ixodidae</taxon>
        <taxon>Rhipicephalinae</taxon>
        <taxon>Dermacentor</taxon>
    </lineage>
</organism>
<name>A0ACB8CF83_DERSI</name>
<evidence type="ECO:0000313" key="1">
    <source>
        <dbReference type="EMBL" id="KAH7941408.1"/>
    </source>
</evidence>
<keyword evidence="2" id="KW-1185">Reference proteome</keyword>
<protein>
    <submittedName>
        <fullName evidence="1">Uncharacterized protein</fullName>
    </submittedName>
</protein>
<evidence type="ECO:0000313" key="2">
    <source>
        <dbReference type="Proteomes" id="UP000821865"/>
    </source>
</evidence>
<reference evidence="1" key="1">
    <citation type="submission" date="2020-05" db="EMBL/GenBank/DDBJ databases">
        <title>Large-scale comparative analyses of tick genomes elucidate their genetic diversity and vector capacities.</title>
        <authorList>
            <person name="Jia N."/>
            <person name="Wang J."/>
            <person name="Shi W."/>
            <person name="Du L."/>
            <person name="Sun Y."/>
            <person name="Zhan W."/>
            <person name="Jiang J."/>
            <person name="Wang Q."/>
            <person name="Zhang B."/>
            <person name="Ji P."/>
            <person name="Sakyi L.B."/>
            <person name="Cui X."/>
            <person name="Yuan T."/>
            <person name="Jiang B."/>
            <person name="Yang W."/>
            <person name="Lam T.T.-Y."/>
            <person name="Chang Q."/>
            <person name="Ding S."/>
            <person name="Wang X."/>
            <person name="Zhu J."/>
            <person name="Ruan X."/>
            <person name="Zhao L."/>
            <person name="Wei J."/>
            <person name="Que T."/>
            <person name="Du C."/>
            <person name="Cheng J."/>
            <person name="Dai P."/>
            <person name="Han X."/>
            <person name="Huang E."/>
            <person name="Gao Y."/>
            <person name="Liu J."/>
            <person name="Shao H."/>
            <person name="Ye R."/>
            <person name="Li L."/>
            <person name="Wei W."/>
            <person name="Wang X."/>
            <person name="Wang C."/>
            <person name="Yang T."/>
            <person name="Huo Q."/>
            <person name="Li W."/>
            <person name="Guo W."/>
            <person name="Chen H."/>
            <person name="Zhou L."/>
            <person name="Ni X."/>
            <person name="Tian J."/>
            <person name="Zhou Y."/>
            <person name="Sheng Y."/>
            <person name="Liu T."/>
            <person name="Pan Y."/>
            <person name="Xia L."/>
            <person name="Li J."/>
            <person name="Zhao F."/>
            <person name="Cao W."/>
        </authorList>
    </citation>
    <scope>NUCLEOTIDE SEQUENCE</scope>
    <source>
        <strain evidence="1">Dsil-2018</strain>
    </source>
</reference>
<gene>
    <name evidence="1" type="ORF">HPB49_013383</name>
</gene>
<dbReference type="EMBL" id="CM023476">
    <property type="protein sequence ID" value="KAH7941408.1"/>
    <property type="molecule type" value="Genomic_DNA"/>
</dbReference>